<feature type="active site" description="Proton acceptor" evidence="2">
    <location>
        <position position="115"/>
    </location>
</feature>
<dbReference type="InterPro" id="IPR009097">
    <property type="entry name" value="Cyclic_Pdiesterase"/>
</dbReference>
<reference evidence="3 4" key="1">
    <citation type="submission" date="2017-07" db="EMBL/GenBank/DDBJ databases">
        <title>Shotgun whole genome sequences of three halophilic bacterial isolates.</title>
        <authorList>
            <person name="Pozzo T."/>
            <person name="Higdon S.M."/>
            <person name="Quillaguaman J."/>
        </authorList>
    </citation>
    <scope>NUCLEOTIDE SEQUENCE [LARGE SCALE GENOMIC DNA]</scope>
    <source>
        <strain evidence="3 4">BU-1</strain>
    </source>
</reference>
<evidence type="ECO:0000256" key="2">
    <source>
        <dbReference type="HAMAP-Rule" id="MF_01444"/>
    </source>
</evidence>
<sequence length="170" mass="19808">MKFGVAMFPSKELQDKVNQYRKRYDAHYALIPPHITIKDRFEADESDKEEIAKYLKEVAKKHEPTEIEIKKVSSFSPNSLVIYFKVEKNEKLQSLHDALNSGDFYGENKHPFVPHLTIAQGQTTQEYEDIFGHLSMIGIQHKETLDKISLLYQLENGVWQVYETYRLGEG</sequence>
<evidence type="ECO:0000256" key="1">
    <source>
        <dbReference type="ARBA" id="ARBA00022801"/>
    </source>
</evidence>
<evidence type="ECO:0000313" key="3">
    <source>
        <dbReference type="EMBL" id="OZT76953.1"/>
    </source>
</evidence>
<dbReference type="InterPro" id="IPR050580">
    <property type="entry name" value="2H_phosphoesterase_YjcG-like"/>
</dbReference>
<comment type="similarity">
    <text evidence="2">Belongs to the 2H phosphoesterase superfamily. YjcG family.</text>
</comment>
<dbReference type="NCBIfam" id="NF010223">
    <property type="entry name" value="PRK13679.1"/>
    <property type="match status" value="1"/>
</dbReference>
<dbReference type="PANTHER" id="PTHR40037:SF1">
    <property type="entry name" value="PHOSPHOESTERASE SAOUHSC_00951-RELATED"/>
    <property type="match status" value="1"/>
</dbReference>
<dbReference type="InterPro" id="IPR022932">
    <property type="entry name" value="YjcG"/>
</dbReference>
<dbReference type="HAMAP" id="MF_01444">
    <property type="entry name" value="2H_phosphoesterase_YjcG"/>
    <property type="match status" value="1"/>
</dbReference>
<dbReference type="PANTHER" id="PTHR40037">
    <property type="entry name" value="PHOSPHOESTERASE YJCG-RELATED"/>
    <property type="match status" value="1"/>
</dbReference>
<dbReference type="SUPFAM" id="SSF55144">
    <property type="entry name" value="LigT-like"/>
    <property type="match status" value="1"/>
</dbReference>
<protein>
    <recommendedName>
        <fullName evidence="2">Putative phosphoesterase CFN03_07705</fullName>
        <ecNumber evidence="2">3.1.-.-</ecNumber>
    </recommendedName>
</protein>
<feature type="active site" description="Proton donor" evidence="2">
    <location>
        <position position="34"/>
    </location>
</feature>
<evidence type="ECO:0000313" key="4">
    <source>
        <dbReference type="Proteomes" id="UP000216682"/>
    </source>
</evidence>
<dbReference type="RefSeq" id="WP_094906519.1">
    <property type="nucleotide sequence ID" value="NZ_NPEZ01000003.1"/>
</dbReference>
<accession>A0A265E5U8</accession>
<dbReference type="GO" id="GO:0016788">
    <property type="term" value="F:hydrolase activity, acting on ester bonds"/>
    <property type="evidence" value="ECO:0007669"/>
    <property type="project" value="UniProtKB-UniRule"/>
</dbReference>
<proteinExistence type="inferred from homology"/>
<organism evidence="3 4">
    <name type="scientific">Salinicoccus roseus</name>
    <dbReference type="NCBI Taxonomy" id="45670"/>
    <lineage>
        <taxon>Bacteria</taxon>
        <taxon>Bacillati</taxon>
        <taxon>Bacillota</taxon>
        <taxon>Bacilli</taxon>
        <taxon>Bacillales</taxon>
        <taxon>Staphylococcaceae</taxon>
        <taxon>Salinicoccus</taxon>
    </lineage>
</organism>
<dbReference type="EC" id="3.1.-.-" evidence="2"/>
<dbReference type="Gene3D" id="3.90.1140.10">
    <property type="entry name" value="Cyclic phosphodiesterase"/>
    <property type="match status" value="1"/>
</dbReference>
<dbReference type="Proteomes" id="UP000216682">
    <property type="component" value="Unassembled WGS sequence"/>
</dbReference>
<feature type="short sequence motif" description="HXTX 2" evidence="2">
    <location>
        <begin position="115"/>
        <end position="118"/>
    </location>
</feature>
<dbReference type="AlphaFoldDB" id="A0A265E5U8"/>
<keyword evidence="1 2" id="KW-0378">Hydrolase</keyword>
<feature type="short sequence motif" description="HXTX 1" evidence="2">
    <location>
        <begin position="34"/>
        <end position="37"/>
    </location>
</feature>
<gene>
    <name evidence="3" type="ORF">CFN03_07705</name>
</gene>
<name>A0A265E5U8_9STAP</name>
<dbReference type="Pfam" id="PF13563">
    <property type="entry name" value="2_5_RNA_ligase2"/>
    <property type="match status" value="1"/>
</dbReference>
<dbReference type="EMBL" id="NPEZ01000003">
    <property type="protein sequence ID" value="OZT76953.1"/>
    <property type="molecule type" value="Genomic_DNA"/>
</dbReference>
<comment type="caution">
    <text evidence="3">The sequence shown here is derived from an EMBL/GenBank/DDBJ whole genome shotgun (WGS) entry which is preliminary data.</text>
</comment>